<evidence type="ECO:0000313" key="2">
    <source>
        <dbReference type="Proteomes" id="UP000238312"/>
    </source>
</evidence>
<organism evidence="1 2">
    <name type="scientific">Nonomuraea fuscirosea</name>
    <dbReference type="NCBI Taxonomy" id="1291556"/>
    <lineage>
        <taxon>Bacteria</taxon>
        <taxon>Bacillati</taxon>
        <taxon>Actinomycetota</taxon>
        <taxon>Actinomycetes</taxon>
        <taxon>Streptosporangiales</taxon>
        <taxon>Streptosporangiaceae</taxon>
        <taxon>Nonomuraea</taxon>
    </lineage>
</organism>
<accession>A0A2T0MPN3</accession>
<dbReference type="Proteomes" id="UP000238312">
    <property type="component" value="Unassembled WGS sequence"/>
</dbReference>
<dbReference type="SUPFAM" id="SSF69304">
    <property type="entry name" value="Tricorn protease N-terminal domain"/>
    <property type="match status" value="1"/>
</dbReference>
<name>A0A2T0MPN3_9ACTN</name>
<evidence type="ECO:0000313" key="1">
    <source>
        <dbReference type="EMBL" id="PRX60020.1"/>
    </source>
</evidence>
<keyword evidence="2" id="KW-1185">Reference proteome</keyword>
<sequence length="312" mass="33806">MASPVPGAIEPVASVWPRALSQVPAVDADGWRTTPVTAVSATELLMYVMPGEGRAERLEIYDTATGRTRVLGAVPYPEKDYYPQSLDVGEKYIAWHAEKGANRERADFWIMPREGGAARRVGEVAADVDRTGIAGDHLVWSLEKGGGVYRMPLTGGTPERLPGSDGLHLSAWPWAHEGETGLNMTKIVNLETGRASAVAIPEGVDMMQCHPQWCAGMRDSRLVVQRVDGSARRTLPGTLVRTGFTWLHGDRFALFLLNAPDRQQPVLYDLSTGTMAAIGPVQPHDTSSRPSSALFWGDGAERTVLNLKAIPG</sequence>
<comment type="caution">
    <text evidence="1">The sequence shown here is derived from an EMBL/GenBank/DDBJ whole genome shotgun (WGS) entry which is preliminary data.</text>
</comment>
<proteinExistence type="predicted"/>
<dbReference type="Gene3D" id="2.120.10.30">
    <property type="entry name" value="TolB, C-terminal domain"/>
    <property type="match status" value="1"/>
</dbReference>
<gene>
    <name evidence="1" type="ORF">B0I32_118163</name>
</gene>
<dbReference type="RefSeq" id="WP_106247495.1">
    <property type="nucleotide sequence ID" value="NZ_PVNG01000018.1"/>
</dbReference>
<dbReference type="InterPro" id="IPR011042">
    <property type="entry name" value="6-blade_b-propeller_TolB-like"/>
</dbReference>
<dbReference type="AlphaFoldDB" id="A0A2T0MPN3"/>
<dbReference type="EMBL" id="PVNG01000018">
    <property type="protein sequence ID" value="PRX60020.1"/>
    <property type="molecule type" value="Genomic_DNA"/>
</dbReference>
<protein>
    <recommendedName>
        <fullName evidence="3">WD40 repeat protein</fullName>
    </recommendedName>
</protein>
<dbReference type="OrthoDB" id="3542794at2"/>
<evidence type="ECO:0008006" key="3">
    <source>
        <dbReference type="Google" id="ProtNLM"/>
    </source>
</evidence>
<reference evidence="1 2" key="1">
    <citation type="submission" date="2018-03" db="EMBL/GenBank/DDBJ databases">
        <title>Genomic Encyclopedia of Type Strains, Phase III (KMG-III): the genomes of soil and plant-associated and newly described type strains.</title>
        <authorList>
            <person name="Whitman W."/>
        </authorList>
    </citation>
    <scope>NUCLEOTIDE SEQUENCE [LARGE SCALE GENOMIC DNA]</scope>
    <source>
        <strain evidence="1 2">CGMCC 4.7104</strain>
    </source>
</reference>